<protein>
    <submittedName>
        <fullName evidence="2">Uncharacterized protein</fullName>
    </submittedName>
</protein>
<gene>
    <name evidence="2" type="ORF">LENED_007809</name>
</gene>
<accession>A0A1Q3EFF6</accession>
<keyword evidence="3" id="KW-1185">Reference proteome</keyword>
<evidence type="ECO:0000313" key="2">
    <source>
        <dbReference type="EMBL" id="GAW05921.1"/>
    </source>
</evidence>
<proteinExistence type="predicted"/>
<dbReference type="EMBL" id="BDGU01000287">
    <property type="protein sequence ID" value="GAW05921.1"/>
    <property type="molecule type" value="Genomic_DNA"/>
</dbReference>
<organism evidence="2 3">
    <name type="scientific">Lentinula edodes</name>
    <name type="common">Shiitake mushroom</name>
    <name type="synonym">Lentinus edodes</name>
    <dbReference type="NCBI Taxonomy" id="5353"/>
    <lineage>
        <taxon>Eukaryota</taxon>
        <taxon>Fungi</taxon>
        <taxon>Dikarya</taxon>
        <taxon>Basidiomycota</taxon>
        <taxon>Agaricomycotina</taxon>
        <taxon>Agaricomycetes</taxon>
        <taxon>Agaricomycetidae</taxon>
        <taxon>Agaricales</taxon>
        <taxon>Marasmiineae</taxon>
        <taxon>Omphalotaceae</taxon>
        <taxon>Lentinula</taxon>
    </lineage>
</organism>
<evidence type="ECO:0000313" key="3">
    <source>
        <dbReference type="Proteomes" id="UP000188533"/>
    </source>
</evidence>
<dbReference type="AlphaFoldDB" id="A0A1Q3EFF6"/>
<dbReference type="Proteomes" id="UP000188533">
    <property type="component" value="Unassembled WGS sequence"/>
</dbReference>
<keyword evidence="1" id="KW-1133">Transmembrane helix</keyword>
<reference evidence="2 3" key="2">
    <citation type="submission" date="2017-02" db="EMBL/GenBank/DDBJ databases">
        <title>A genome survey and senescence transcriptome analysis in Lentinula edodes.</title>
        <authorList>
            <person name="Sakamoto Y."/>
            <person name="Nakade K."/>
            <person name="Sato S."/>
            <person name="Yoshida Y."/>
            <person name="Miyazaki K."/>
            <person name="Natsume S."/>
            <person name="Konno N."/>
        </authorList>
    </citation>
    <scope>NUCLEOTIDE SEQUENCE [LARGE SCALE GENOMIC DNA]</scope>
    <source>
        <strain evidence="2 3">NBRC 111202</strain>
    </source>
</reference>
<keyword evidence="1" id="KW-0812">Transmembrane</keyword>
<evidence type="ECO:0000256" key="1">
    <source>
        <dbReference type="SAM" id="Phobius"/>
    </source>
</evidence>
<reference evidence="2 3" key="1">
    <citation type="submission" date="2016-08" db="EMBL/GenBank/DDBJ databases">
        <authorList>
            <consortium name="Lentinula edodes genome sequencing consortium"/>
            <person name="Sakamoto Y."/>
            <person name="Nakade K."/>
            <person name="Sato S."/>
            <person name="Yoshida Y."/>
            <person name="Miyazaki K."/>
            <person name="Natsume S."/>
            <person name="Konno N."/>
        </authorList>
    </citation>
    <scope>NUCLEOTIDE SEQUENCE [LARGE SCALE GENOMIC DNA]</scope>
    <source>
        <strain evidence="2 3">NBRC 111202</strain>
    </source>
</reference>
<feature type="transmembrane region" description="Helical" evidence="1">
    <location>
        <begin position="6"/>
        <end position="28"/>
    </location>
</feature>
<sequence>MHKTLRVYVTYIMTVNLCRLFLDLIHIYRRPQFVTKLFVQVRPFPLLRSTCVCPKKPGQERNLHVRSPFHSFRRHQDINCLNLHLPPWRHGA</sequence>
<name>A0A1Q3EFF6_LENED</name>
<keyword evidence="1" id="KW-0472">Membrane</keyword>
<comment type="caution">
    <text evidence="2">The sequence shown here is derived from an EMBL/GenBank/DDBJ whole genome shotgun (WGS) entry which is preliminary data.</text>
</comment>